<protein>
    <submittedName>
        <fullName evidence="3">Transcriptional regulator of met regulon</fullName>
    </submittedName>
</protein>
<feature type="compositionally biased region" description="Low complexity" evidence="1">
    <location>
        <begin position="10"/>
        <end position="28"/>
    </location>
</feature>
<name>A0ABX2G0P1_9BURK</name>
<dbReference type="EMBL" id="JABSNM010000003">
    <property type="protein sequence ID" value="NRT55326.1"/>
    <property type="molecule type" value="Genomic_DNA"/>
</dbReference>
<dbReference type="PANTHER" id="PTHR48104">
    <property type="entry name" value="METACASPASE-4"/>
    <property type="match status" value="1"/>
</dbReference>
<keyword evidence="4" id="KW-1185">Reference proteome</keyword>
<dbReference type="InterPro" id="IPR050452">
    <property type="entry name" value="Metacaspase"/>
</dbReference>
<feature type="domain" description="Peptidase C14 caspase" evidence="2">
    <location>
        <begin position="49"/>
        <end position="289"/>
    </location>
</feature>
<organism evidence="3 4">
    <name type="scientific">Sphaerotilus uruguayifluvii</name>
    <dbReference type="NCBI Taxonomy" id="2735897"/>
    <lineage>
        <taxon>Bacteria</taxon>
        <taxon>Pseudomonadati</taxon>
        <taxon>Pseudomonadota</taxon>
        <taxon>Betaproteobacteria</taxon>
        <taxon>Burkholderiales</taxon>
        <taxon>Sphaerotilaceae</taxon>
        <taxon>Sphaerotilus</taxon>
    </lineage>
</organism>
<dbReference type="Proteomes" id="UP001516061">
    <property type="component" value="Unassembled WGS sequence"/>
</dbReference>
<sequence length="325" mass="34218">MSAPAPTPAPKKTSSAGASPRATPAAAPAAARRTALSLHIGLNAVSPASYAGWSGELAACEADANDMKAIAVSKGLRPTVLLTAQATRAAVLAALRSAAKALKSGDFFLLTYSGHGGQVPDTSGDEPDRQDETWCLWDGQLIDDELYLELSRFAAGVRVLVLSDSCHSGSVTREMPPPAPPAGLPRPRLMPPQIAQKTYRDHRDFYDRLQKEVAAEAARAGGVVEPDAALAQVRVDSPRLTGVVTGFAPSVILISGCQDNQTSMDGEFNGAFTGRLLQVWNRGSFGGNYTQFRNVIVAGMAPTQTPNLFVLGPCTSFLAQKPFTV</sequence>
<dbReference type="Gene3D" id="3.40.50.1460">
    <property type="match status" value="1"/>
</dbReference>
<feature type="region of interest" description="Disordered" evidence="1">
    <location>
        <begin position="1"/>
        <end position="28"/>
    </location>
</feature>
<evidence type="ECO:0000313" key="4">
    <source>
        <dbReference type="Proteomes" id="UP001516061"/>
    </source>
</evidence>
<dbReference type="InterPro" id="IPR011600">
    <property type="entry name" value="Pept_C14_caspase"/>
</dbReference>
<reference evidence="3 4" key="1">
    <citation type="submission" date="2020-05" db="EMBL/GenBank/DDBJ databases">
        <title>Genomic Encyclopedia of Type Strains, Phase IV (KMG-V): Genome sequencing to study the core and pangenomes of soil and plant-associated prokaryotes.</title>
        <authorList>
            <person name="Whitman W."/>
        </authorList>
    </citation>
    <scope>NUCLEOTIDE SEQUENCE [LARGE SCALE GENOMIC DNA]</scope>
    <source>
        <strain evidence="3 4">C29</strain>
    </source>
</reference>
<dbReference type="Pfam" id="PF00656">
    <property type="entry name" value="Peptidase_C14"/>
    <property type="match status" value="1"/>
</dbReference>
<accession>A0ABX2G0P1</accession>
<dbReference type="RefSeq" id="WP_173804301.1">
    <property type="nucleotide sequence ID" value="NZ_JABSNM010000003.1"/>
</dbReference>
<evidence type="ECO:0000256" key="1">
    <source>
        <dbReference type="SAM" id="MobiDB-lite"/>
    </source>
</evidence>
<dbReference type="PANTHER" id="PTHR48104:SF30">
    <property type="entry name" value="METACASPASE-1"/>
    <property type="match status" value="1"/>
</dbReference>
<feature type="region of interest" description="Disordered" evidence="1">
    <location>
        <begin position="169"/>
        <end position="189"/>
    </location>
</feature>
<proteinExistence type="predicted"/>
<feature type="compositionally biased region" description="Pro residues" evidence="1">
    <location>
        <begin position="175"/>
        <end position="189"/>
    </location>
</feature>
<evidence type="ECO:0000259" key="2">
    <source>
        <dbReference type="Pfam" id="PF00656"/>
    </source>
</evidence>
<evidence type="ECO:0000313" key="3">
    <source>
        <dbReference type="EMBL" id="NRT55326.1"/>
    </source>
</evidence>
<gene>
    <name evidence="3" type="ORF">HNQ01_001036</name>
</gene>
<comment type="caution">
    <text evidence="3">The sequence shown here is derived from an EMBL/GenBank/DDBJ whole genome shotgun (WGS) entry which is preliminary data.</text>
</comment>